<proteinExistence type="predicted"/>
<dbReference type="EMBL" id="JABBJH010000016">
    <property type="protein sequence ID" value="NMK39690.1"/>
    <property type="molecule type" value="Genomic_DNA"/>
</dbReference>
<accession>A0A1M6NRL6</accession>
<dbReference type="AlphaFoldDB" id="A0A1M6NRL6"/>
<dbReference type="InterPro" id="IPR006058">
    <property type="entry name" value="2Fe2S_fd_BS"/>
</dbReference>
<dbReference type="GeneID" id="97490935"/>
<dbReference type="InterPro" id="IPR017900">
    <property type="entry name" value="4Fe4S_Fe_S_CS"/>
</dbReference>
<evidence type="ECO:0000313" key="2">
    <source>
        <dbReference type="Proteomes" id="UP000536773"/>
    </source>
</evidence>
<sequence length="223" mass="24825">MKMVTVYLLGKKFSVPEDLTIMRAMEYSGFRLVRGCGCRSGFCGACAVVYRLQGQTETHSALACQTKVEDGMCVGRLESFPIKKRDYDMEDLPVAGNVVGQLYPEIYNCIHCNACTRNCPQGIQVMKYIALAQRGDYAGCAKESFRCVCCNICAASCPAKISHGAVGLLARRLMGKYIAKKSKHLEQRVQAIEEGQFAADVRHLMEADDAELHRLYESRDIEK</sequence>
<dbReference type="PROSITE" id="PS00197">
    <property type="entry name" value="2FE2S_FER_1"/>
    <property type="match status" value="1"/>
</dbReference>
<dbReference type="PROSITE" id="PS51085">
    <property type="entry name" value="2FE2S_FER_2"/>
    <property type="match status" value="1"/>
</dbReference>
<dbReference type="PROSITE" id="PS00198">
    <property type="entry name" value="4FE4S_FER_1"/>
    <property type="match status" value="2"/>
</dbReference>
<gene>
    <name evidence="1" type="ORF">HG933_09985</name>
</gene>
<dbReference type="InterPro" id="IPR036010">
    <property type="entry name" value="2Fe-2S_ferredoxin-like_sf"/>
</dbReference>
<dbReference type="Proteomes" id="UP000536773">
    <property type="component" value="Unassembled WGS sequence"/>
</dbReference>
<dbReference type="SUPFAM" id="SSF54292">
    <property type="entry name" value="2Fe-2S ferredoxin-like"/>
    <property type="match status" value="1"/>
</dbReference>
<dbReference type="GO" id="GO:0051537">
    <property type="term" value="F:2 iron, 2 sulfur cluster binding"/>
    <property type="evidence" value="ECO:0007669"/>
    <property type="project" value="InterPro"/>
</dbReference>
<dbReference type="InterPro" id="IPR017896">
    <property type="entry name" value="4Fe4S_Fe-S-bd"/>
</dbReference>
<dbReference type="Gene3D" id="3.10.20.30">
    <property type="match status" value="1"/>
</dbReference>
<evidence type="ECO:0000313" key="1">
    <source>
        <dbReference type="EMBL" id="NMK39690.1"/>
    </source>
</evidence>
<dbReference type="Gene3D" id="3.30.70.20">
    <property type="match status" value="1"/>
</dbReference>
<dbReference type="Pfam" id="PF13510">
    <property type="entry name" value="Fer2_4"/>
    <property type="match status" value="1"/>
</dbReference>
<protein>
    <submittedName>
        <fullName evidence="1">2Fe-2S iron-sulfur cluster binding domain-containing protein</fullName>
    </submittedName>
</protein>
<dbReference type="PROSITE" id="PS51379">
    <property type="entry name" value="4FE4S_FER_2"/>
    <property type="match status" value="1"/>
</dbReference>
<reference evidence="1 2" key="1">
    <citation type="submission" date="2020-04" db="EMBL/GenBank/DDBJ databases">
        <authorList>
            <person name="Hitch T.C.A."/>
            <person name="Wylensek D."/>
            <person name="Clavel T."/>
        </authorList>
    </citation>
    <scope>NUCLEOTIDE SEQUENCE [LARGE SCALE GENOMIC DNA]</scope>
    <source>
        <strain evidence="1 2">WCA-386-APC-2A</strain>
    </source>
</reference>
<dbReference type="RefSeq" id="WP_014014982.1">
    <property type="nucleotide sequence ID" value="NZ_AP031433.1"/>
</dbReference>
<comment type="caution">
    <text evidence="1">The sequence shown here is derived from an EMBL/GenBank/DDBJ whole genome shotgun (WGS) entry which is preliminary data.</text>
</comment>
<dbReference type="CDD" id="cd00207">
    <property type="entry name" value="fer2"/>
    <property type="match status" value="1"/>
</dbReference>
<name>A0A1M6NRL6_MEGEL</name>
<dbReference type="InterPro" id="IPR012675">
    <property type="entry name" value="Beta-grasp_dom_sf"/>
</dbReference>
<dbReference type="InterPro" id="IPR001041">
    <property type="entry name" value="2Fe-2S_ferredoxin-type"/>
</dbReference>
<organism evidence="1 2">
    <name type="scientific">Megasphaera elsdenii</name>
    <dbReference type="NCBI Taxonomy" id="907"/>
    <lineage>
        <taxon>Bacteria</taxon>
        <taxon>Bacillati</taxon>
        <taxon>Bacillota</taxon>
        <taxon>Negativicutes</taxon>
        <taxon>Veillonellales</taxon>
        <taxon>Veillonellaceae</taxon>
        <taxon>Megasphaera</taxon>
    </lineage>
</organism>
<dbReference type="SUPFAM" id="SSF54862">
    <property type="entry name" value="4Fe-4S ferredoxins"/>
    <property type="match status" value="1"/>
</dbReference>